<dbReference type="Proteomes" id="UP000831485">
    <property type="component" value="Chromosome"/>
</dbReference>
<sequence length="98" mass="10991">MKSKASASIALQDQFMEFIEKEGVGANDIKASSPNSYLSYLRSVSRILGMEISTKAVRNHGDVEQLAARLYGKRADKTVSNYRSALRRYADMVESRKQ</sequence>
<protein>
    <recommendedName>
        <fullName evidence="3">Core-binding (CB) domain-containing protein</fullName>
    </recommendedName>
</protein>
<name>A0ABY4LLV4_9BACT</name>
<reference evidence="1" key="1">
    <citation type="submission" date="2022-04" db="EMBL/GenBank/DDBJ databases">
        <authorList>
            <person name="Liu G."/>
        </authorList>
    </citation>
    <scope>NUCLEOTIDE SEQUENCE</scope>
    <source>
        <strain evidence="1">RG22</strain>
    </source>
</reference>
<evidence type="ECO:0008006" key="3">
    <source>
        <dbReference type="Google" id="ProtNLM"/>
    </source>
</evidence>
<evidence type="ECO:0000313" key="1">
    <source>
        <dbReference type="EMBL" id="UPU37492.1"/>
    </source>
</evidence>
<evidence type="ECO:0000313" key="2">
    <source>
        <dbReference type="Proteomes" id="UP000831485"/>
    </source>
</evidence>
<accession>A0ABY4LLV4</accession>
<dbReference type="RefSeq" id="WP_248647081.1">
    <property type="nucleotide sequence ID" value="NZ_CP096574.1"/>
</dbReference>
<keyword evidence="2" id="KW-1185">Reference proteome</keyword>
<dbReference type="EMBL" id="CP096574">
    <property type="protein sequence ID" value="UPU37492.1"/>
    <property type="molecule type" value="Genomic_DNA"/>
</dbReference>
<proteinExistence type="predicted"/>
<organism evidence="1 2">
    <name type="scientific">Geomonas paludis</name>
    <dbReference type="NCBI Taxonomy" id="2740185"/>
    <lineage>
        <taxon>Bacteria</taxon>
        <taxon>Pseudomonadati</taxon>
        <taxon>Thermodesulfobacteriota</taxon>
        <taxon>Desulfuromonadia</taxon>
        <taxon>Geobacterales</taxon>
        <taxon>Geobacteraceae</taxon>
        <taxon>Geomonas</taxon>
    </lineage>
</organism>
<gene>
    <name evidence="1" type="ORF">M1B72_07245</name>
</gene>